<gene>
    <name evidence="1" type="ORF">BX592_115138</name>
</gene>
<comment type="caution">
    <text evidence="1">The sequence shown here is derived from an EMBL/GenBank/DDBJ whole genome shotgun (WGS) entry which is preliminary data.</text>
</comment>
<organism evidence="1 2">
    <name type="scientific">Paraburkholderia rhizosphaerae</name>
    <dbReference type="NCBI Taxonomy" id="480658"/>
    <lineage>
        <taxon>Bacteria</taxon>
        <taxon>Pseudomonadati</taxon>
        <taxon>Pseudomonadota</taxon>
        <taxon>Betaproteobacteria</taxon>
        <taxon>Burkholderiales</taxon>
        <taxon>Burkholderiaceae</taxon>
        <taxon>Paraburkholderia</taxon>
    </lineage>
</organism>
<dbReference type="Proteomes" id="UP000295509">
    <property type="component" value="Unassembled WGS sequence"/>
</dbReference>
<dbReference type="EMBL" id="SORE01000015">
    <property type="protein sequence ID" value="TDY45171.1"/>
    <property type="molecule type" value="Genomic_DNA"/>
</dbReference>
<sequence>MPLPRVRPASPTVSAPVEPSAELQAIADALREQPLLLELSLRIAGAESCYLLGDRLRREAVMRKALSVMLDMLRARRRAGILGDALSDDLASVRQDLIDAQTKLRRTPADAPCIGNVVSIGPLIPLILMIQRRARCKTHGDHAERVIELLLCPAGHDAGPTAQRDNDASASGGT</sequence>
<accession>A0A4R8LN44</accession>
<proteinExistence type="predicted"/>
<evidence type="ECO:0000313" key="1">
    <source>
        <dbReference type="EMBL" id="TDY45171.1"/>
    </source>
</evidence>
<reference evidence="1 2" key="1">
    <citation type="submission" date="2019-03" db="EMBL/GenBank/DDBJ databases">
        <title>Genomic Encyclopedia of Type Strains, Phase III (KMG-III): the genomes of soil and plant-associated and newly described type strains.</title>
        <authorList>
            <person name="Whitman W."/>
        </authorList>
    </citation>
    <scope>NUCLEOTIDE SEQUENCE [LARGE SCALE GENOMIC DNA]</scope>
    <source>
        <strain evidence="1 2">LMG 29544</strain>
    </source>
</reference>
<name>A0A4R8LN44_9BURK</name>
<evidence type="ECO:0000313" key="2">
    <source>
        <dbReference type="Proteomes" id="UP000295509"/>
    </source>
</evidence>
<dbReference type="AlphaFoldDB" id="A0A4R8LN44"/>
<keyword evidence="2" id="KW-1185">Reference proteome</keyword>
<protein>
    <submittedName>
        <fullName evidence="1">Uncharacterized protein</fullName>
    </submittedName>
</protein>